<dbReference type="STRING" id="92696.A0A4R0RIV9"/>
<dbReference type="GO" id="GO:0051793">
    <property type="term" value="P:medium-chain fatty acid catabolic process"/>
    <property type="evidence" value="ECO:0007669"/>
    <property type="project" value="TreeGrafter"/>
</dbReference>
<comment type="caution">
    <text evidence="3">The sequence shown here is derived from an EMBL/GenBank/DDBJ whole genome shotgun (WGS) entry which is preliminary data.</text>
</comment>
<dbReference type="OrthoDB" id="5424500at2759"/>
<dbReference type="GO" id="GO:0008126">
    <property type="term" value="F:acetylesterase activity"/>
    <property type="evidence" value="ECO:0007669"/>
    <property type="project" value="TreeGrafter"/>
</dbReference>
<feature type="region of interest" description="Disordered" evidence="2">
    <location>
        <begin position="222"/>
        <end position="247"/>
    </location>
</feature>
<dbReference type="GO" id="GO:0051792">
    <property type="term" value="P:medium-chain fatty acid biosynthetic process"/>
    <property type="evidence" value="ECO:0007669"/>
    <property type="project" value="TreeGrafter"/>
</dbReference>
<dbReference type="SUPFAM" id="SSF53474">
    <property type="entry name" value="alpha/beta-Hydrolases"/>
    <property type="match status" value="1"/>
</dbReference>
<gene>
    <name evidence="3" type="ORF">EIP91_000604</name>
</gene>
<comment type="similarity">
    <text evidence="1">Belongs to the AB hydrolase superfamily. AB hydrolase 4 family.</text>
</comment>
<keyword evidence="4" id="KW-1185">Reference proteome</keyword>
<dbReference type="Proteomes" id="UP000292702">
    <property type="component" value="Unassembled WGS sequence"/>
</dbReference>
<dbReference type="EMBL" id="RWJN01000112">
    <property type="protein sequence ID" value="TCD67042.1"/>
    <property type="molecule type" value="Genomic_DNA"/>
</dbReference>
<dbReference type="GO" id="GO:0047372">
    <property type="term" value="F:monoacylglycerol lipase activity"/>
    <property type="evidence" value="ECO:0007669"/>
    <property type="project" value="TreeGrafter"/>
</dbReference>
<evidence type="ECO:0000313" key="4">
    <source>
        <dbReference type="Proteomes" id="UP000292702"/>
    </source>
</evidence>
<name>A0A4R0RIV9_9APHY</name>
<dbReference type="InterPro" id="IPR029058">
    <property type="entry name" value="AB_hydrolase_fold"/>
</dbReference>
<dbReference type="SUPFAM" id="SSF52540">
    <property type="entry name" value="P-loop containing nucleoside triphosphate hydrolases"/>
    <property type="match status" value="1"/>
</dbReference>
<dbReference type="AlphaFoldDB" id="A0A4R0RIV9"/>
<dbReference type="Gene3D" id="3.40.50.1820">
    <property type="entry name" value="alpha/beta hydrolase"/>
    <property type="match status" value="1"/>
</dbReference>
<reference evidence="3 4" key="1">
    <citation type="submission" date="2018-11" db="EMBL/GenBank/DDBJ databases">
        <title>Genome assembly of Steccherinum ochraceum LE-BIN_3174, the white-rot fungus of the Steccherinaceae family (The Residual Polyporoid clade, Polyporales, Basidiomycota).</title>
        <authorList>
            <person name="Fedorova T.V."/>
            <person name="Glazunova O.A."/>
            <person name="Landesman E.O."/>
            <person name="Moiseenko K.V."/>
            <person name="Psurtseva N.V."/>
            <person name="Savinova O.S."/>
            <person name="Shakhova N.V."/>
            <person name="Tyazhelova T.V."/>
            <person name="Vasina D.V."/>
        </authorList>
    </citation>
    <scope>NUCLEOTIDE SEQUENCE [LARGE SCALE GENOMIC DNA]</scope>
    <source>
        <strain evidence="3 4">LE-BIN_3174</strain>
    </source>
</reference>
<evidence type="ECO:0000256" key="1">
    <source>
        <dbReference type="ARBA" id="ARBA00010884"/>
    </source>
</evidence>
<dbReference type="PANTHER" id="PTHR10794">
    <property type="entry name" value="ABHYDROLASE DOMAIN-CONTAINING PROTEIN"/>
    <property type="match status" value="1"/>
</dbReference>
<evidence type="ECO:0008006" key="5">
    <source>
        <dbReference type="Google" id="ProtNLM"/>
    </source>
</evidence>
<proteinExistence type="inferred from homology"/>
<sequence length="914" mass="102973">MSDEPTSTDSKDDVASLIYILFINNNGSTWWYIEKLSPTLMLDDVISLVTGAQRPHPHLFLCKPQSQCKIALETAGPTSRKLQAARKQEAPLTSSDVLEHFGGVVRMEDSELQTTVHSYLSNNNFRDPQGRHNTSMAHLIIECVGSTQLCLDDYIHPRQSTVLALFQQAFKEHFVLVKGTPASGKTTLRDLLYNRILQSDPSADIYYVNSWQNTENAPWPFWKPDPWGSTERRRKSGGHKATPQNPSRSVFVKECTRPTWFLFDDAHDTYRDSQLWDDVFDTSKALNANVYIVLFATYGGPRTAADSEAPIDAIPHQIPAARIMSLHPTSDVTHALSFGEDEAQELIKRIQPCEIAEDLSFWVYNSSRGHVGAMRALITFINEWKQENTGLIAGDNALTLEMFQDAFAATIGEKLDNRSLPFSRGLPRLATLPSDAPSPFSNPDKRDIFRQLARGEHISLAKPRGNASHSQRAKAAASILQNGWAHSPDTSSRNSYMAAPSFLHQLFYAWALRKDSILTRTRIANTKLLKKSGVPEALYQHEFYRVAWELLDPSFLHVSSEHPTSFEPGSDKGRIDFFFPEKRWGIEILRDGKELQSHLNRFKPDGRYRDLDMKEYVILDFRQTTPKNKRLPATEAQRLFYIVFTADFGTYSILNAQRKQEVPPTALNSGSYVCHMFPRSKVFGLGFSLGANIIAKYVGEEGTQCPLHGVVVLANPWDFKRGSEHIEKASFANRNGYRYVMGGALQTLYNLHRKVFLSSAPGSFSIIHNDLQSALKHKKVSLKQFDELVTAPIFGYRTATHYYTEISSSKGNVTIPLLALNARDDPMVADLTLPVAQVKNNPHIVLAVTAGGEHMGWFEQRPDGTTGRWYPKPVFSALLESDLPARPKLELVASDDDWIRQAPARSERHRIQRV</sequence>
<evidence type="ECO:0000256" key="2">
    <source>
        <dbReference type="SAM" id="MobiDB-lite"/>
    </source>
</evidence>
<protein>
    <recommendedName>
        <fullName evidence="5">AB hydrolase-1 domain-containing protein</fullName>
    </recommendedName>
</protein>
<organism evidence="3 4">
    <name type="scientific">Steccherinum ochraceum</name>
    <dbReference type="NCBI Taxonomy" id="92696"/>
    <lineage>
        <taxon>Eukaryota</taxon>
        <taxon>Fungi</taxon>
        <taxon>Dikarya</taxon>
        <taxon>Basidiomycota</taxon>
        <taxon>Agaricomycotina</taxon>
        <taxon>Agaricomycetes</taxon>
        <taxon>Polyporales</taxon>
        <taxon>Steccherinaceae</taxon>
        <taxon>Steccherinum</taxon>
    </lineage>
</organism>
<dbReference type="InterPro" id="IPR027417">
    <property type="entry name" value="P-loop_NTPase"/>
</dbReference>
<dbReference type="InterPro" id="IPR050960">
    <property type="entry name" value="AB_hydrolase_4_sf"/>
</dbReference>
<dbReference type="PANTHER" id="PTHR10794:SF63">
    <property type="entry name" value="ALPHA_BETA HYDROLASE 1, ISOFORM A"/>
    <property type="match status" value="1"/>
</dbReference>
<evidence type="ECO:0000313" key="3">
    <source>
        <dbReference type="EMBL" id="TCD67042.1"/>
    </source>
</evidence>
<accession>A0A4R0RIV9</accession>